<organism evidence="2">
    <name type="scientific">hydrocarbon metagenome</name>
    <dbReference type="NCBI Taxonomy" id="938273"/>
    <lineage>
        <taxon>unclassified sequences</taxon>
        <taxon>metagenomes</taxon>
        <taxon>ecological metagenomes</taxon>
    </lineage>
</organism>
<sequence>MKKLSAYLLLLSLVVILISACGSKTDTPAAVTPSPPDVSTIQLRADAGDKQATLYWPMVAGADTYNVYYSTSYSFTKSTGILFATGLPSAPSTVTGLNNGTTYYFAFTAVSATNGESDLSDIAPAIPTAPPPPTAPKNVRANAGNAEITVTWTPVTAVPAVASYNIRLECTAPTDYAKGVLTVLGQSTSSETINSGSGITWIIKPVTWGPENDRLCAVNMTAETAETGPSGKVSATLGTESTDIDDTTGAVVTSITAKSYIEPNQHVSISWVDLPGTHPYTSYNLYYYPDSSPGTVTRIPEFRNGNSVSGLENGIPYTFYLQSTVASSPSFAVLVTPTETPPPMAPVLEPPELTGSTVTLTWNEVAATPEVTHYYVYVGTAQGVSKETGAPSLVSDIEPPLTTEATLPTGTYYIVVTAVNENGESTESNEVSVTVP</sequence>
<dbReference type="SMART" id="SM00060">
    <property type="entry name" value="FN3"/>
    <property type="match status" value="3"/>
</dbReference>
<dbReference type="PROSITE" id="PS50853">
    <property type="entry name" value="FN3"/>
    <property type="match status" value="2"/>
</dbReference>
<dbReference type="InterPro" id="IPR003961">
    <property type="entry name" value="FN3_dom"/>
</dbReference>
<proteinExistence type="predicted"/>
<dbReference type="EMBL" id="LNQE01000873">
    <property type="protein sequence ID" value="KUG23976.1"/>
    <property type="molecule type" value="Genomic_DNA"/>
</dbReference>
<dbReference type="Gene3D" id="2.60.40.10">
    <property type="entry name" value="Immunoglobulins"/>
    <property type="match status" value="3"/>
</dbReference>
<dbReference type="CDD" id="cd00063">
    <property type="entry name" value="FN3"/>
    <property type="match status" value="1"/>
</dbReference>
<evidence type="ECO:0000259" key="1">
    <source>
        <dbReference type="PROSITE" id="PS50853"/>
    </source>
</evidence>
<feature type="domain" description="Fibronectin type-III" evidence="1">
    <location>
        <begin position="342"/>
        <end position="436"/>
    </location>
</feature>
<dbReference type="SUPFAM" id="SSF49265">
    <property type="entry name" value="Fibronectin type III"/>
    <property type="match status" value="3"/>
</dbReference>
<dbReference type="InterPro" id="IPR013783">
    <property type="entry name" value="Ig-like_fold"/>
</dbReference>
<reference evidence="2" key="1">
    <citation type="journal article" date="2015" name="Proc. Natl. Acad. Sci. U.S.A.">
        <title>Networks of energetic and metabolic interactions define dynamics in microbial communities.</title>
        <authorList>
            <person name="Embree M."/>
            <person name="Liu J.K."/>
            <person name="Al-Bassam M.M."/>
            <person name="Zengler K."/>
        </authorList>
    </citation>
    <scope>NUCLEOTIDE SEQUENCE</scope>
</reference>
<accession>A0A0W8FSU6</accession>
<name>A0A0W8FSU6_9ZZZZ</name>
<comment type="caution">
    <text evidence="2">The sequence shown here is derived from an EMBL/GenBank/DDBJ whole genome shotgun (WGS) entry which is preliminary data.</text>
</comment>
<protein>
    <recommendedName>
        <fullName evidence="1">Fibronectin type-III domain-containing protein</fullName>
    </recommendedName>
</protein>
<feature type="domain" description="Fibronectin type-III" evidence="1">
    <location>
        <begin position="32"/>
        <end position="131"/>
    </location>
</feature>
<dbReference type="AlphaFoldDB" id="A0A0W8FSU6"/>
<evidence type="ECO:0000313" key="2">
    <source>
        <dbReference type="EMBL" id="KUG23976.1"/>
    </source>
</evidence>
<dbReference type="InterPro" id="IPR036116">
    <property type="entry name" value="FN3_sf"/>
</dbReference>
<gene>
    <name evidence="2" type="ORF">ASZ90_006224</name>
</gene>
<dbReference type="PROSITE" id="PS51257">
    <property type="entry name" value="PROKAR_LIPOPROTEIN"/>
    <property type="match status" value="1"/>
</dbReference>